<dbReference type="EMBL" id="CAVNYO010000405">
    <property type="protein sequence ID" value="CAK5276278.1"/>
    <property type="molecule type" value="Genomic_DNA"/>
</dbReference>
<feature type="chain" id="PRO_5042281808" description="AB hydrolase-1 domain-containing protein" evidence="3">
    <location>
        <begin position="20"/>
        <end position="364"/>
    </location>
</feature>
<dbReference type="Pfam" id="PF00561">
    <property type="entry name" value="Abhydrolase_1"/>
    <property type="match status" value="1"/>
</dbReference>
<dbReference type="GO" id="GO:0016787">
    <property type="term" value="F:hydrolase activity"/>
    <property type="evidence" value="ECO:0007669"/>
    <property type="project" value="UniProtKB-KW"/>
</dbReference>
<dbReference type="SUPFAM" id="SSF53474">
    <property type="entry name" value="alpha/beta-Hydrolases"/>
    <property type="match status" value="1"/>
</dbReference>
<dbReference type="PRINTS" id="PR00412">
    <property type="entry name" value="EPOXHYDRLASE"/>
</dbReference>
<dbReference type="InterPro" id="IPR000073">
    <property type="entry name" value="AB_hydrolase_1"/>
</dbReference>
<dbReference type="Gene3D" id="3.40.50.1820">
    <property type="entry name" value="alpha/beta hydrolase"/>
    <property type="match status" value="1"/>
</dbReference>
<comment type="caution">
    <text evidence="5">The sequence shown here is derived from an EMBL/GenBank/DDBJ whole genome shotgun (WGS) entry which is preliminary data.</text>
</comment>
<dbReference type="InterPro" id="IPR000639">
    <property type="entry name" value="Epox_hydrolase-like"/>
</dbReference>
<proteinExistence type="inferred from homology"/>
<accession>A0AAD2Q4T1</accession>
<gene>
    <name evidence="5" type="ORF">MYCIT1_LOCUS24393</name>
</gene>
<keyword evidence="3" id="KW-0732">Signal</keyword>
<name>A0AAD2Q4T1_9AGAR</name>
<dbReference type="PANTHER" id="PTHR43329">
    <property type="entry name" value="EPOXIDE HYDROLASE"/>
    <property type="match status" value="1"/>
</dbReference>
<evidence type="ECO:0000313" key="5">
    <source>
        <dbReference type="EMBL" id="CAK5276278.1"/>
    </source>
</evidence>
<comment type="similarity">
    <text evidence="2">Belongs to the AB hydrolase superfamily. Epoxide hydrolase family.</text>
</comment>
<keyword evidence="1" id="KW-0378">Hydrolase</keyword>
<reference evidence="5" key="1">
    <citation type="submission" date="2023-11" db="EMBL/GenBank/DDBJ databases">
        <authorList>
            <person name="De Vega J J."/>
            <person name="De Vega J J."/>
        </authorList>
    </citation>
    <scope>NUCLEOTIDE SEQUENCE</scope>
</reference>
<sequence length="364" mass="40948">MRVLLWSAYAVSFVATAGAFNPRDYKKSTATCSAVYRGNNEEQDTTITLSYVDVNPGTKPTILMVHGWPSLWSTWSSQITEFHNNYRLIAPDLRGFGGSTHPGDARKSGSMPDMVGDMVCVLQRAGVSSAVCMGHDWGAQVCYEAARMRPDLFTGVIGVAIPYLPAAGDFVPTQHLAVALPKLSYQLFFNDHTTKAVKQLDQDIRRTVRAILRDTASPPPDAFLGSKDSFLEAWDGVQDIPPVPFFSPEEEDYFVEQYSIQGFKNTLQFYMEENRKGSWTFAHEQGNHTIPQPVLSILPRHDPVADWALALKILKSEQFLPNGHVVFMDGSHWCHMEYPEVYNAFARQWLDQHFREKNAGHDEL</sequence>
<evidence type="ECO:0000256" key="3">
    <source>
        <dbReference type="SAM" id="SignalP"/>
    </source>
</evidence>
<dbReference type="InterPro" id="IPR029058">
    <property type="entry name" value="AB_hydrolase_fold"/>
</dbReference>
<feature type="signal peptide" evidence="3">
    <location>
        <begin position="1"/>
        <end position="19"/>
    </location>
</feature>
<keyword evidence="6" id="KW-1185">Reference proteome</keyword>
<evidence type="ECO:0000256" key="1">
    <source>
        <dbReference type="ARBA" id="ARBA00022801"/>
    </source>
</evidence>
<organism evidence="5 6">
    <name type="scientific">Mycena citricolor</name>
    <dbReference type="NCBI Taxonomy" id="2018698"/>
    <lineage>
        <taxon>Eukaryota</taxon>
        <taxon>Fungi</taxon>
        <taxon>Dikarya</taxon>
        <taxon>Basidiomycota</taxon>
        <taxon>Agaricomycotina</taxon>
        <taxon>Agaricomycetes</taxon>
        <taxon>Agaricomycetidae</taxon>
        <taxon>Agaricales</taxon>
        <taxon>Marasmiineae</taxon>
        <taxon>Mycenaceae</taxon>
        <taxon>Mycena</taxon>
    </lineage>
</organism>
<feature type="domain" description="AB hydrolase-1" evidence="4">
    <location>
        <begin position="60"/>
        <end position="337"/>
    </location>
</feature>
<protein>
    <recommendedName>
        <fullName evidence="4">AB hydrolase-1 domain-containing protein</fullName>
    </recommendedName>
</protein>
<evidence type="ECO:0000256" key="2">
    <source>
        <dbReference type="ARBA" id="ARBA00038334"/>
    </source>
</evidence>
<dbReference type="AlphaFoldDB" id="A0AAD2Q4T1"/>
<evidence type="ECO:0000313" key="6">
    <source>
        <dbReference type="Proteomes" id="UP001295794"/>
    </source>
</evidence>
<dbReference type="Proteomes" id="UP001295794">
    <property type="component" value="Unassembled WGS sequence"/>
</dbReference>
<evidence type="ECO:0000259" key="4">
    <source>
        <dbReference type="Pfam" id="PF00561"/>
    </source>
</evidence>